<comment type="caution">
    <text evidence="1">The sequence shown here is derived from an EMBL/GenBank/DDBJ whole genome shotgun (WGS) entry which is preliminary data.</text>
</comment>
<organism evidence="2">
    <name type="scientific">Pneumocystis jirovecii</name>
    <name type="common">Human pneumocystis pneumonia agent</name>
    <dbReference type="NCBI Taxonomy" id="42068"/>
    <lineage>
        <taxon>Eukaryota</taxon>
        <taxon>Fungi</taxon>
        <taxon>Dikarya</taxon>
        <taxon>Ascomycota</taxon>
        <taxon>Taphrinomycotina</taxon>
        <taxon>Pneumocystomycetes</taxon>
        <taxon>Pneumocystaceae</taxon>
        <taxon>Pneumocystis</taxon>
    </lineage>
</organism>
<sequence length="145" mass="17279">MDDLVHRKIIARQAHPKYFGFKIILSKARCLEYLLAYYFMDKHINYYLKCSGFVYYNYHVLYKYFCPKKTCKNLTNTVSKEFMKQEVLLKKEAGKPDYNTYIKIKEICIGLTLYSSFTLKLSAFCKVLCDINNLIYLKKVALFYC</sequence>
<proteinExistence type="predicted"/>
<dbReference type="VEuPathDB" id="FungiDB:PNEJI1_003555"/>
<evidence type="ECO:0000313" key="2">
    <source>
        <dbReference type="Proteomes" id="UP000010422"/>
    </source>
</evidence>
<dbReference type="InParanoid" id="L0P9A4"/>
<accession>L0P9A4</accession>
<name>L0P9A4_PNEJI</name>
<protein>
    <submittedName>
        <fullName evidence="1">Uncharacterized protein</fullName>
    </submittedName>
</protein>
<gene>
    <name evidence="1" type="ORF">PNEJI1_003555</name>
</gene>
<dbReference type="Proteomes" id="UP000010422">
    <property type="component" value="Unassembled WGS sequence"/>
</dbReference>
<reference evidence="1 2" key="1">
    <citation type="journal article" date="2012" name="MBio">
        <title>De novo assembly of the Pneumocystis jirovecii genome from a single bronchoalveolar lavage fluid specimen from a patient.</title>
        <authorList>
            <person name="Cisse O.H."/>
            <person name="Pagni M."/>
            <person name="Hauser P.M."/>
        </authorList>
    </citation>
    <scope>NUCLEOTIDE SEQUENCE [LARGE SCALE GENOMIC DNA]</scope>
    <source>
        <strain evidence="1 2">SE8</strain>
    </source>
</reference>
<dbReference type="EMBL" id="CAKM01000141">
    <property type="protein sequence ID" value="CCJ28966.1"/>
    <property type="molecule type" value="Genomic_DNA"/>
</dbReference>
<evidence type="ECO:0000313" key="1">
    <source>
        <dbReference type="EMBL" id="CCJ28966.1"/>
    </source>
</evidence>
<dbReference type="AlphaFoldDB" id="L0P9A4"/>